<protein>
    <submittedName>
        <fullName evidence="2">KLLA0F17413p</fullName>
    </submittedName>
</protein>
<dbReference type="STRING" id="284590.Q6CJM7"/>
<dbReference type="FunCoup" id="Q6CJM7">
    <property type="interactions" value="406"/>
</dbReference>
<accession>Q6CJM7</accession>
<dbReference type="PaxDb" id="284590-Q6CJM7"/>
<dbReference type="HOGENOM" id="CLU_043834_0_0_1"/>
<dbReference type="AlphaFoldDB" id="Q6CJM7"/>
<keyword evidence="3" id="KW-1185">Reference proteome</keyword>
<name>Q6CJM7_KLULA</name>
<proteinExistence type="predicted"/>
<evidence type="ECO:0000313" key="2">
    <source>
        <dbReference type="EMBL" id="CAG98570.2"/>
    </source>
</evidence>
<reference evidence="2 3" key="1">
    <citation type="journal article" date="2004" name="Nature">
        <title>Genome evolution in yeasts.</title>
        <authorList>
            <consortium name="Genolevures"/>
            <person name="Dujon B."/>
            <person name="Sherman D."/>
            <person name="Fischer G."/>
            <person name="Durrens P."/>
            <person name="Casaregola S."/>
            <person name="Lafontaine I."/>
            <person name="de Montigny J."/>
            <person name="Marck C."/>
            <person name="Neuveglise C."/>
            <person name="Talla E."/>
            <person name="Goffard N."/>
            <person name="Frangeul L."/>
            <person name="Aigle M."/>
            <person name="Anthouard V."/>
            <person name="Babour A."/>
            <person name="Barbe V."/>
            <person name="Barnay S."/>
            <person name="Blanchin S."/>
            <person name="Beckerich J.M."/>
            <person name="Beyne E."/>
            <person name="Bleykasten C."/>
            <person name="Boisrame A."/>
            <person name="Boyer J."/>
            <person name="Cattolico L."/>
            <person name="Confanioleri F."/>
            <person name="de Daruvar A."/>
            <person name="Despons L."/>
            <person name="Fabre E."/>
            <person name="Fairhead C."/>
            <person name="Ferry-Dumazet H."/>
            <person name="Groppi A."/>
            <person name="Hantraye F."/>
            <person name="Hennequin C."/>
            <person name="Jauniaux N."/>
            <person name="Joyet P."/>
            <person name="Kachouri R."/>
            <person name="Kerrest A."/>
            <person name="Koszul R."/>
            <person name="Lemaire M."/>
            <person name="Lesur I."/>
            <person name="Ma L."/>
            <person name="Muller H."/>
            <person name="Nicaud J.M."/>
            <person name="Nikolski M."/>
            <person name="Oztas S."/>
            <person name="Ozier-Kalogeropoulos O."/>
            <person name="Pellenz S."/>
            <person name="Potier S."/>
            <person name="Richard G.F."/>
            <person name="Straub M.L."/>
            <person name="Suleau A."/>
            <person name="Swennene D."/>
            <person name="Tekaia F."/>
            <person name="Wesolowski-Louvel M."/>
            <person name="Westhof E."/>
            <person name="Wirth B."/>
            <person name="Zeniou-Meyer M."/>
            <person name="Zivanovic I."/>
            <person name="Bolotin-Fukuhara M."/>
            <person name="Thierry A."/>
            <person name="Bouchier C."/>
            <person name="Caudron B."/>
            <person name="Scarpelli C."/>
            <person name="Gaillardin C."/>
            <person name="Weissenbach J."/>
            <person name="Wincker P."/>
            <person name="Souciet J.L."/>
        </authorList>
    </citation>
    <scope>NUCLEOTIDE SEQUENCE [LARGE SCALE GENOMIC DNA]</scope>
    <source>
        <strain evidence="3">ATCC 8585 / CBS 2359 / DSM 70799 / NBRC 1267 / NRRL Y-1140 / WM37</strain>
    </source>
</reference>
<organism evidence="2 3">
    <name type="scientific">Kluyveromyces lactis (strain ATCC 8585 / CBS 2359 / DSM 70799 / NBRC 1267 / NRRL Y-1140 / WM37)</name>
    <name type="common">Yeast</name>
    <name type="synonym">Candida sphaerica</name>
    <dbReference type="NCBI Taxonomy" id="284590"/>
    <lineage>
        <taxon>Eukaryota</taxon>
        <taxon>Fungi</taxon>
        <taxon>Dikarya</taxon>
        <taxon>Ascomycota</taxon>
        <taxon>Saccharomycotina</taxon>
        <taxon>Saccharomycetes</taxon>
        <taxon>Saccharomycetales</taxon>
        <taxon>Saccharomycetaceae</taxon>
        <taxon>Kluyveromyces</taxon>
    </lineage>
</organism>
<dbReference type="EMBL" id="CR382126">
    <property type="protein sequence ID" value="CAG98570.2"/>
    <property type="molecule type" value="Genomic_DNA"/>
</dbReference>
<dbReference type="Proteomes" id="UP000000598">
    <property type="component" value="Chromosome F"/>
</dbReference>
<evidence type="ECO:0000313" key="3">
    <source>
        <dbReference type="Proteomes" id="UP000000598"/>
    </source>
</evidence>
<dbReference type="InParanoid" id="Q6CJM7"/>
<feature type="region of interest" description="Disordered" evidence="1">
    <location>
        <begin position="305"/>
        <end position="369"/>
    </location>
</feature>
<dbReference type="KEGG" id="kla:KLLA0_F17413g"/>
<sequence length="502" mass="57618">MVELLKENFFQNLLTVLKGASSKCRALDERFPKEFYEPDPTHIYDSYVKFLRAKFDENPDIKIAEDIDSISISDKFASGDYQKHEDSVYRIYHDIKLVCSILIHYYSQGTRSYQMVDKFYKFAAELILRECYRVGAKLVGDFAADIDFKESDFSKTISNDFLKISQVYQLPVTETYHTQTKEGHLFSSVITRSVLDQRPKEVPYEECEIVKIIPQATSQPANRLGFVAANTSNVPDPTISPTEIMTSFLHPNWYPLPTTKWLEYGDYQSFAPSISEFKSVTDCSRKGDIWLEKVGYKSWLEIESKKRGAAEAEDKNVEDEKIKDEGIEDQKVEEANDSIGSDNQKKESNENDEEQNVATDEEQDTNEEGDEVIVTTEPAGPVNINLKNLYDWQPSHEIHDEDITAFEQGEQQRLLTEILLKLKACKSRRVKLNKISKPTSEEVSLYHRAQNILKEALLSKQIVTSPKLHEKHFPVLQTNYAGSVPVVKTISTRKKKSKKVMQ</sequence>
<evidence type="ECO:0000256" key="1">
    <source>
        <dbReference type="SAM" id="MobiDB-lite"/>
    </source>
</evidence>
<gene>
    <name evidence="2" type="ORF">KLLA0_F17413g</name>
</gene>
<dbReference type="eggNOG" id="ENOG502QQT5">
    <property type="taxonomic scope" value="Eukaryota"/>
</dbReference>
<feature type="compositionally biased region" description="Acidic residues" evidence="1">
    <location>
        <begin position="350"/>
        <end position="369"/>
    </location>
</feature>
<feature type="compositionally biased region" description="Basic and acidic residues" evidence="1">
    <location>
        <begin position="305"/>
        <end position="334"/>
    </location>
</feature>